<evidence type="ECO:0000313" key="2">
    <source>
        <dbReference type="Proteomes" id="UP001557470"/>
    </source>
</evidence>
<gene>
    <name evidence="1" type="ORF">UPYG_G00009060</name>
</gene>
<keyword evidence="2" id="KW-1185">Reference proteome</keyword>
<accession>A0ABD0XKJ5</accession>
<evidence type="ECO:0000313" key="1">
    <source>
        <dbReference type="EMBL" id="KAL1021119.1"/>
    </source>
</evidence>
<reference evidence="1 2" key="1">
    <citation type="submission" date="2024-06" db="EMBL/GenBank/DDBJ databases">
        <authorList>
            <person name="Pan Q."/>
            <person name="Wen M."/>
            <person name="Jouanno E."/>
            <person name="Zahm M."/>
            <person name="Klopp C."/>
            <person name="Cabau C."/>
            <person name="Louis A."/>
            <person name="Berthelot C."/>
            <person name="Parey E."/>
            <person name="Roest Crollius H."/>
            <person name="Montfort J."/>
            <person name="Robinson-Rechavi M."/>
            <person name="Bouchez O."/>
            <person name="Lampietro C."/>
            <person name="Lopez Roques C."/>
            <person name="Donnadieu C."/>
            <person name="Postlethwait J."/>
            <person name="Bobe J."/>
            <person name="Verreycken H."/>
            <person name="Guiguen Y."/>
        </authorList>
    </citation>
    <scope>NUCLEOTIDE SEQUENCE [LARGE SCALE GENOMIC DNA]</scope>
    <source>
        <strain evidence="1">Up_M1</strain>
        <tissue evidence="1">Testis</tissue>
    </source>
</reference>
<name>A0ABD0XKJ5_UMBPY</name>
<comment type="caution">
    <text evidence="1">The sequence shown here is derived from an EMBL/GenBank/DDBJ whole genome shotgun (WGS) entry which is preliminary data.</text>
</comment>
<dbReference type="AlphaFoldDB" id="A0ABD0XKJ5"/>
<proteinExistence type="predicted"/>
<sequence length="136" mass="15729">MFICLVLSTCVCNQKSCLFMSTSRACVQFQTLSPLPHSRYPLLLLPIHPHPDWKMHHCCFGQNSPQNSAGYNDHYCQLEQHQPHLVNPKGLIYLGYPNRLPCSRFPLSLLPFFLYQLHPYKPHLLQLKNKPVFVVG</sequence>
<protein>
    <submittedName>
        <fullName evidence="1">Uncharacterized protein</fullName>
    </submittedName>
</protein>
<dbReference type="Proteomes" id="UP001557470">
    <property type="component" value="Unassembled WGS sequence"/>
</dbReference>
<dbReference type="EMBL" id="JAGEUA010000001">
    <property type="protein sequence ID" value="KAL1021119.1"/>
    <property type="molecule type" value="Genomic_DNA"/>
</dbReference>
<organism evidence="1 2">
    <name type="scientific">Umbra pygmaea</name>
    <name type="common">Eastern mudminnow</name>
    <dbReference type="NCBI Taxonomy" id="75934"/>
    <lineage>
        <taxon>Eukaryota</taxon>
        <taxon>Metazoa</taxon>
        <taxon>Chordata</taxon>
        <taxon>Craniata</taxon>
        <taxon>Vertebrata</taxon>
        <taxon>Euteleostomi</taxon>
        <taxon>Actinopterygii</taxon>
        <taxon>Neopterygii</taxon>
        <taxon>Teleostei</taxon>
        <taxon>Protacanthopterygii</taxon>
        <taxon>Esociformes</taxon>
        <taxon>Umbridae</taxon>
        <taxon>Umbra</taxon>
    </lineage>
</organism>